<gene>
    <name evidence="1" type="ORF">CR513_20390</name>
</gene>
<dbReference type="EMBL" id="QJKJ01003778">
    <property type="protein sequence ID" value="RDX96907.1"/>
    <property type="molecule type" value="Genomic_DNA"/>
</dbReference>
<comment type="caution">
    <text evidence="1">The sequence shown here is derived from an EMBL/GenBank/DDBJ whole genome shotgun (WGS) entry which is preliminary data.</text>
</comment>
<evidence type="ECO:0000313" key="2">
    <source>
        <dbReference type="Proteomes" id="UP000257109"/>
    </source>
</evidence>
<dbReference type="AlphaFoldDB" id="A0A371H282"/>
<keyword evidence="2" id="KW-1185">Reference proteome</keyword>
<name>A0A371H282_MUCPR</name>
<dbReference type="OrthoDB" id="1434404at2759"/>
<dbReference type="Proteomes" id="UP000257109">
    <property type="component" value="Unassembled WGS sequence"/>
</dbReference>
<evidence type="ECO:0000313" key="1">
    <source>
        <dbReference type="EMBL" id="RDX96907.1"/>
    </source>
</evidence>
<proteinExistence type="predicted"/>
<feature type="non-terminal residue" evidence="1">
    <location>
        <position position="1"/>
    </location>
</feature>
<reference evidence="1" key="1">
    <citation type="submission" date="2018-05" db="EMBL/GenBank/DDBJ databases">
        <title>Draft genome of Mucuna pruriens seed.</title>
        <authorList>
            <person name="Nnadi N.E."/>
            <person name="Vos R."/>
            <person name="Hasami M.H."/>
            <person name="Devisetty U.K."/>
            <person name="Aguiy J.C."/>
        </authorList>
    </citation>
    <scope>NUCLEOTIDE SEQUENCE [LARGE SCALE GENOMIC DNA]</scope>
    <source>
        <strain evidence="1">JCA_2017</strain>
    </source>
</reference>
<protein>
    <submittedName>
        <fullName evidence="1">Uncharacterized protein</fullName>
    </submittedName>
</protein>
<sequence>MEHPTNMCPTLQEDKLENIECTKVLGGGYQYGRQSYSNWQFNNQQLQRQPYQPNSNQDIGTKIWTSHGHASSESRQYQAPAFRQQPQQQIPPQQNSSLMEDLMKQISECGTTGQHCESDVISAGSGSIPSQQSRIRKGISLPFPNRTVSTRRFEINEDLLKLFRKVEINIPILNGIKHIPKYAKFLKELYIHKRKKIKGAVETGVVVLVLVKHEDANAGFQ</sequence>
<organism evidence="1 2">
    <name type="scientific">Mucuna pruriens</name>
    <name type="common">Velvet bean</name>
    <name type="synonym">Dolichos pruriens</name>
    <dbReference type="NCBI Taxonomy" id="157652"/>
    <lineage>
        <taxon>Eukaryota</taxon>
        <taxon>Viridiplantae</taxon>
        <taxon>Streptophyta</taxon>
        <taxon>Embryophyta</taxon>
        <taxon>Tracheophyta</taxon>
        <taxon>Spermatophyta</taxon>
        <taxon>Magnoliopsida</taxon>
        <taxon>eudicotyledons</taxon>
        <taxon>Gunneridae</taxon>
        <taxon>Pentapetalae</taxon>
        <taxon>rosids</taxon>
        <taxon>fabids</taxon>
        <taxon>Fabales</taxon>
        <taxon>Fabaceae</taxon>
        <taxon>Papilionoideae</taxon>
        <taxon>50 kb inversion clade</taxon>
        <taxon>NPAAA clade</taxon>
        <taxon>indigoferoid/millettioid clade</taxon>
        <taxon>Phaseoleae</taxon>
        <taxon>Mucuna</taxon>
    </lineage>
</organism>
<accession>A0A371H282</accession>